<evidence type="ECO:0000256" key="1">
    <source>
        <dbReference type="ARBA" id="ARBA00017693"/>
    </source>
</evidence>
<proteinExistence type="inferred from homology"/>
<evidence type="ECO:0000259" key="2">
    <source>
        <dbReference type="PROSITE" id="PS51087"/>
    </source>
</evidence>
<gene>
    <name evidence="3" type="ORF">METZ01_LOCUS72334</name>
</gene>
<dbReference type="Gene3D" id="2.60.40.1470">
    <property type="entry name" value="ApaG domain"/>
    <property type="match status" value="1"/>
</dbReference>
<dbReference type="PANTHER" id="PTHR47191:SF2">
    <property type="entry name" value="OS05G0170800 PROTEIN"/>
    <property type="match status" value="1"/>
</dbReference>
<dbReference type="InterPro" id="IPR007474">
    <property type="entry name" value="ApaG_domain"/>
</dbReference>
<dbReference type="InterPro" id="IPR023065">
    <property type="entry name" value="Uncharacterised_ApaG"/>
</dbReference>
<dbReference type="AlphaFoldDB" id="A0A381TTZ8"/>
<dbReference type="SUPFAM" id="SSF110069">
    <property type="entry name" value="ApaG-like"/>
    <property type="match status" value="1"/>
</dbReference>
<accession>A0A381TTZ8</accession>
<dbReference type="EMBL" id="UINC01005159">
    <property type="protein sequence ID" value="SVA19480.1"/>
    <property type="molecule type" value="Genomic_DNA"/>
</dbReference>
<sequence>MDCPIKITVEPRYIPDRSNPVKSYYFFAYHVTITNKGTAPAQLISRYWHITDGQGNTEDVHGPGVVGEQPNLAPGEIFEYTSFCPLPTPLGTMEGSFQMVEENGRQYDAIINPFRLAAPQVLN</sequence>
<protein>
    <recommendedName>
        <fullName evidence="1">Protein ApaG</fullName>
    </recommendedName>
</protein>
<feature type="domain" description="ApaG" evidence="2">
    <location>
        <begin position="1"/>
        <end position="123"/>
    </location>
</feature>
<reference evidence="3" key="1">
    <citation type="submission" date="2018-05" db="EMBL/GenBank/DDBJ databases">
        <authorList>
            <person name="Lanie J.A."/>
            <person name="Ng W.-L."/>
            <person name="Kazmierczak K.M."/>
            <person name="Andrzejewski T.M."/>
            <person name="Davidsen T.M."/>
            <person name="Wayne K.J."/>
            <person name="Tettelin H."/>
            <person name="Glass J.I."/>
            <person name="Rusch D."/>
            <person name="Podicherti R."/>
            <person name="Tsui H.-C.T."/>
            <person name="Winkler M.E."/>
        </authorList>
    </citation>
    <scope>NUCLEOTIDE SEQUENCE</scope>
</reference>
<dbReference type="HAMAP" id="MF_00791">
    <property type="entry name" value="ApaG"/>
    <property type="match status" value="1"/>
</dbReference>
<dbReference type="InterPro" id="IPR050718">
    <property type="entry name" value="ApaG-like"/>
</dbReference>
<dbReference type="InterPro" id="IPR036767">
    <property type="entry name" value="ApaG_sf"/>
</dbReference>
<organism evidence="3">
    <name type="scientific">marine metagenome</name>
    <dbReference type="NCBI Taxonomy" id="408172"/>
    <lineage>
        <taxon>unclassified sequences</taxon>
        <taxon>metagenomes</taxon>
        <taxon>ecological metagenomes</taxon>
    </lineage>
</organism>
<name>A0A381TTZ8_9ZZZZ</name>
<dbReference type="PROSITE" id="PS51087">
    <property type="entry name" value="APAG"/>
    <property type="match status" value="1"/>
</dbReference>
<evidence type="ECO:0000313" key="3">
    <source>
        <dbReference type="EMBL" id="SVA19480.1"/>
    </source>
</evidence>
<dbReference type="PANTHER" id="PTHR47191">
    <property type="entry name" value="OS05G0170800 PROTEIN"/>
    <property type="match status" value="1"/>
</dbReference>
<dbReference type="Pfam" id="PF04379">
    <property type="entry name" value="DUF525"/>
    <property type="match status" value="1"/>
</dbReference>
<dbReference type="NCBIfam" id="NF003967">
    <property type="entry name" value="PRK05461.1"/>
    <property type="match status" value="1"/>
</dbReference>